<dbReference type="AlphaFoldDB" id="E0W0P5"/>
<dbReference type="eggNOG" id="KOG1176">
    <property type="taxonomic scope" value="Eukaryota"/>
</dbReference>
<dbReference type="EC" id="1.13.12.7" evidence="8"/>
<dbReference type="EMBL" id="DS235862">
    <property type="protein sequence ID" value="EEB19201.1"/>
    <property type="molecule type" value="Genomic_DNA"/>
</dbReference>
<evidence type="ECO:0000256" key="5">
    <source>
        <dbReference type="SAM" id="Phobius"/>
    </source>
</evidence>
<dbReference type="RefSeq" id="XP_002431939.1">
    <property type="nucleotide sequence ID" value="XM_002431894.1"/>
</dbReference>
<evidence type="ECO:0000259" key="6">
    <source>
        <dbReference type="Pfam" id="PF00501"/>
    </source>
</evidence>
<sequence>MTRKDFVELAVAFAEKLKEENIQKGDYIALVGNNGLFMNVALIGILFMGAVPFPITYKTSLDEFHILFKKIKPKYFGCDGTNVIALKNALAGVEAIDTSKIFVLDHIQGIDSTHVTFHDFIKNTRGNVANFQPAMVDNVENDIALIIKGLRHSTYGKAIGITHSNFNTLIASFEDTKSEINNVILMCQKVMWMSGIYSLIWSTCFNSKLIIMSKFEEESFVSAIEKYKVTSSYLYSSRFWQLYKYNYSKEYDLSSCKNIYGFDGYLPHVLVSGLKEKLNLTVQPCYAASELTGVFLETVTYQNNIALWKLKPSFYGKVIPNEKINVGGPTVKGEICIKGPQVTKGYINDSDSNRQLFDKEGFFHTGLYGYYNHDGYFIVIDNIYYVIKYKQHKISPKELEGIIKSLEPVKDALVSGIKHPRDGYYPIAFVTLQKGKNMTAGEIINYVNNKVEDHSKLRGGVIFVPKIPRSRETGALNRKLVKNVLSRFKICTEVDCDIEINDKPVKT</sequence>
<dbReference type="Gene3D" id="2.30.38.10">
    <property type="entry name" value="Luciferase, Domain 3"/>
    <property type="match status" value="1"/>
</dbReference>
<proteinExistence type="inferred from homology"/>
<organism>
    <name type="scientific">Pediculus humanus subsp. corporis</name>
    <name type="common">Body louse</name>
    <dbReference type="NCBI Taxonomy" id="121224"/>
    <lineage>
        <taxon>Eukaryota</taxon>
        <taxon>Metazoa</taxon>
        <taxon>Ecdysozoa</taxon>
        <taxon>Arthropoda</taxon>
        <taxon>Hexapoda</taxon>
        <taxon>Insecta</taxon>
        <taxon>Pterygota</taxon>
        <taxon>Neoptera</taxon>
        <taxon>Paraneoptera</taxon>
        <taxon>Psocodea</taxon>
        <taxon>Troctomorpha</taxon>
        <taxon>Phthiraptera</taxon>
        <taxon>Anoplura</taxon>
        <taxon>Pediculidae</taxon>
        <taxon>Pediculus</taxon>
    </lineage>
</organism>
<dbReference type="PANTHER" id="PTHR24096">
    <property type="entry name" value="LONG-CHAIN-FATTY-ACID--COA LIGASE"/>
    <property type="match status" value="1"/>
</dbReference>
<dbReference type="SUPFAM" id="SSF56801">
    <property type="entry name" value="Acetyl-CoA synthetase-like"/>
    <property type="match status" value="1"/>
</dbReference>
<comment type="subcellular location">
    <subcellularLocation>
        <location evidence="1">Peroxisome</location>
    </subcellularLocation>
</comment>
<dbReference type="GO" id="GO:0016491">
    <property type="term" value="F:oxidoreductase activity"/>
    <property type="evidence" value="ECO:0007669"/>
    <property type="project" value="UniProtKB-KW"/>
</dbReference>
<keyword evidence="8" id="KW-0560">Oxidoreductase</keyword>
<feature type="domain" description="AMP-dependent synthetase/ligase" evidence="6">
    <location>
        <begin position="2"/>
        <end position="346"/>
    </location>
</feature>
<dbReference type="Pfam" id="PF00501">
    <property type="entry name" value="AMP-binding"/>
    <property type="match status" value="1"/>
</dbReference>
<dbReference type="InterPro" id="IPR045851">
    <property type="entry name" value="AMP-bd_C_sf"/>
</dbReference>
<accession>E0W0P5</accession>
<dbReference type="HOGENOM" id="CLU_000022_59_2_1"/>
<evidence type="ECO:0000313" key="8">
    <source>
        <dbReference type="EMBL" id="EEB19201.1"/>
    </source>
</evidence>
<dbReference type="OMA" id="FVEYWIL"/>
<evidence type="ECO:0000256" key="4">
    <source>
        <dbReference type="ARBA" id="ARBA00023140"/>
    </source>
</evidence>
<keyword evidence="3" id="KW-0436">Ligase</keyword>
<dbReference type="OrthoDB" id="10253869at2759"/>
<feature type="domain" description="AMP-binding enzyme C-terminal" evidence="7">
    <location>
        <begin position="398"/>
        <end position="471"/>
    </location>
</feature>
<dbReference type="EMBL" id="AAZO01006813">
    <property type="status" value="NOT_ANNOTATED_CDS"/>
    <property type="molecule type" value="Genomic_DNA"/>
</dbReference>
<dbReference type="PANTHER" id="PTHR24096:SF149">
    <property type="entry name" value="AMP-BINDING DOMAIN-CONTAINING PROTEIN-RELATED"/>
    <property type="match status" value="1"/>
</dbReference>
<evidence type="ECO:0000256" key="3">
    <source>
        <dbReference type="ARBA" id="ARBA00022598"/>
    </source>
</evidence>
<reference evidence="8" key="2">
    <citation type="submission" date="2007-04" db="EMBL/GenBank/DDBJ databases">
        <title>The genome of the human body louse.</title>
        <authorList>
            <consortium name="The Human Body Louse Genome Consortium"/>
            <person name="Kirkness E."/>
            <person name="Walenz B."/>
            <person name="Hass B."/>
            <person name="Bruggner R."/>
            <person name="Strausberg R."/>
        </authorList>
    </citation>
    <scope>NUCLEOTIDE SEQUENCE</scope>
    <source>
        <strain evidence="8">USDA</strain>
    </source>
</reference>
<evidence type="ECO:0000256" key="1">
    <source>
        <dbReference type="ARBA" id="ARBA00004275"/>
    </source>
</evidence>
<reference evidence="9" key="3">
    <citation type="submission" date="2021-02" db="UniProtKB">
        <authorList>
            <consortium name="EnsemblMetazoa"/>
        </authorList>
    </citation>
    <scope>IDENTIFICATION</scope>
    <source>
        <strain evidence="9">USDA</strain>
    </source>
</reference>
<dbReference type="InParanoid" id="E0W0P5"/>
<gene>
    <name evidence="9" type="primary">8234720</name>
    <name evidence="8" type="ORF">Phum_PHUM561170</name>
</gene>
<dbReference type="InterPro" id="IPR000873">
    <property type="entry name" value="AMP-dep_synth/lig_dom"/>
</dbReference>
<evidence type="ECO:0000313" key="10">
    <source>
        <dbReference type="Proteomes" id="UP000009046"/>
    </source>
</evidence>
<comment type="similarity">
    <text evidence="2">Belongs to the ATP-dependent AMP-binding enzyme family.</text>
</comment>
<dbReference type="GeneID" id="8234720"/>
<dbReference type="KEGG" id="phu:Phum_PHUM561170"/>
<protein>
    <submittedName>
        <fullName evidence="8 9">Luciferase, putative</fullName>
        <ecNumber evidence="8">1.13.12.7</ecNumber>
    </submittedName>
</protein>
<dbReference type="Gene3D" id="3.30.300.30">
    <property type="match status" value="1"/>
</dbReference>
<evidence type="ECO:0000313" key="9">
    <source>
        <dbReference type="EnsemblMetazoa" id="PHUM561170-PA"/>
    </source>
</evidence>
<dbReference type="EnsemblMetazoa" id="PHUM561170-RA">
    <property type="protein sequence ID" value="PHUM561170-PA"/>
    <property type="gene ID" value="PHUM561170"/>
</dbReference>
<dbReference type="CTD" id="8234720"/>
<feature type="transmembrane region" description="Helical" evidence="5">
    <location>
        <begin position="36"/>
        <end position="57"/>
    </location>
</feature>
<keyword evidence="10" id="KW-1185">Reference proteome</keyword>
<name>E0W0P5_PEDHC</name>
<keyword evidence="4" id="KW-0576">Peroxisome</keyword>
<evidence type="ECO:0000259" key="7">
    <source>
        <dbReference type="Pfam" id="PF13193"/>
    </source>
</evidence>
<dbReference type="STRING" id="121224.E0W0P5"/>
<dbReference type="GO" id="GO:0016405">
    <property type="term" value="F:CoA-ligase activity"/>
    <property type="evidence" value="ECO:0007669"/>
    <property type="project" value="TreeGrafter"/>
</dbReference>
<dbReference type="InterPro" id="IPR025110">
    <property type="entry name" value="AMP-bd_C"/>
</dbReference>
<dbReference type="VEuPathDB" id="VectorBase:PHUM561170"/>
<dbReference type="Proteomes" id="UP000009046">
    <property type="component" value="Unassembled WGS sequence"/>
</dbReference>
<keyword evidence="5" id="KW-1133">Transmembrane helix</keyword>
<keyword evidence="5" id="KW-0812">Transmembrane</keyword>
<reference evidence="8" key="1">
    <citation type="submission" date="2007-04" db="EMBL/GenBank/DDBJ databases">
        <title>Annotation of Pediculus humanus corporis strain USDA.</title>
        <authorList>
            <person name="Kirkness E."/>
            <person name="Hannick L."/>
            <person name="Hass B."/>
            <person name="Bruggner R."/>
            <person name="Lawson D."/>
            <person name="Bidwell S."/>
            <person name="Joardar V."/>
            <person name="Caler E."/>
            <person name="Walenz B."/>
            <person name="Inman J."/>
            <person name="Schobel S."/>
            <person name="Galinsky K."/>
            <person name="Amedeo P."/>
            <person name="Strausberg R."/>
        </authorList>
    </citation>
    <scope>NUCLEOTIDE SEQUENCE</scope>
    <source>
        <strain evidence="8">USDA</strain>
    </source>
</reference>
<dbReference type="Pfam" id="PF13193">
    <property type="entry name" value="AMP-binding_C"/>
    <property type="match status" value="1"/>
</dbReference>
<dbReference type="GO" id="GO:0005777">
    <property type="term" value="C:peroxisome"/>
    <property type="evidence" value="ECO:0007669"/>
    <property type="project" value="UniProtKB-SubCell"/>
</dbReference>
<evidence type="ECO:0000256" key="2">
    <source>
        <dbReference type="ARBA" id="ARBA00006432"/>
    </source>
</evidence>
<dbReference type="Gene3D" id="3.40.50.980">
    <property type="match status" value="2"/>
</dbReference>
<keyword evidence="5" id="KW-0472">Membrane</keyword>